<dbReference type="GO" id="GO:0044183">
    <property type="term" value="F:protein folding chaperone"/>
    <property type="evidence" value="ECO:0007669"/>
    <property type="project" value="InterPro"/>
</dbReference>
<dbReference type="EMBL" id="CM000784">
    <property type="protein sequence ID" value="AQK98905.1"/>
    <property type="molecule type" value="Genomic_DNA"/>
</dbReference>
<dbReference type="EMBL" id="EU958844">
    <property type="protein sequence ID" value="ACG30962.1"/>
    <property type="molecule type" value="mRNA"/>
</dbReference>
<dbReference type="InterPro" id="IPR037124">
    <property type="entry name" value="Chaperonin_GroES_sf"/>
</dbReference>
<evidence type="ECO:0000256" key="1">
    <source>
        <dbReference type="ARBA" id="ARBA00023186"/>
    </source>
</evidence>
<dbReference type="SUPFAM" id="SSF50129">
    <property type="entry name" value="GroES-like"/>
    <property type="match status" value="1"/>
</dbReference>
<organism evidence="2">
    <name type="scientific">Zea mays</name>
    <name type="common">Maize</name>
    <dbReference type="NCBI Taxonomy" id="4577"/>
    <lineage>
        <taxon>Eukaryota</taxon>
        <taxon>Viridiplantae</taxon>
        <taxon>Streptophyta</taxon>
        <taxon>Embryophyta</taxon>
        <taxon>Tracheophyta</taxon>
        <taxon>Spermatophyta</taxon>
        <taxon>Magnoliopsida</taxon>
        <taxon>Liliopsida</taxon>
        <taxon>Poales</taxon>
        <taxon>Poaceae</taxon>
        <taxon>PACMAD clade</taxon>
        <taxon>Panicoideae</taxon>
        <taxon>Andropogonodae</taxon>
        <taxon>Andropogoneae</taxon>
        <taxon>Tripsacinae</taxon>
        <taxon>Zea</taxon>
    </lineage>
</organism>
<dbReference type="OrthoDB" id="651163at2759"/>
<dbReference type="ExpressionAtlas" id="B6T1H9">
    <property type="expression patterns" value="baseline and differential"/>
</dbReference>
<dbReference type="KEGG" id="zma:103636392"/>
<dbReference type="eggNOG" id="ENOG502S7M0">
    <property type="taxonomic scope" value="Eukaryota"/>
</dbReference>
<gene>
    <name evidence="3" type="ORF">ZEAMMB73_Zm00001d012131</name>
</gene>
<evidence type="ECO:0000313" key="2">
    <source>
        <dbReference type="EMBL" id="ACG30962.1"/>
    </source>
</evidence>
<dbReference type="InterPro" id="IPR011032">
    <property type="entry name" value="GroES-like_sf"/>
</dbReference>
<dbReference type="PANTHER" id="PTHR37235:SF2">
    <property type="entry name" value="OS05G0371500 PROTEIN"/>
    <property type="match status" value="1"/>
</dbReference>
<keyword evidence="1" id="KW-0143">Chaperone</keyword>
<dbReference type="GO" id="GO:0005524">
    <property type="term" value="F:ATP binding"/>
    <property type="evidence" value="ECO:0007669"/>
    <property type="project" value="InterPro"/>
</dbReference>
<dbReference type="Gene3D" id="2.30.33.40">
    <property type="entry name" value="GroES chaperonin"/>
    <property type="match status" value="1"/>
</dbReference>
<name>B6T1H9_MAIZE</name>
<reference evidence="3" key="2">
    <citation type="submission" date="2015-12" db="EMBL/GenBank/DDBJ databases">
        <title>Update maize B73 reference genome by single molecule sequencing technologies.</title>
        <authorList>
            <consortium name="Maize Genome Sequencing Project"/>
            <person name="Ware D."/>
        </authorList>
    </citation>
    <scope>NUCLEOTIDE SEQUENCE</scope>
    <source>
        <tissue evidence="3">Seedling</tissue>
    </source>
</reference>
<dbReference type="PANTHER" id="PTHR37235">
    <property type="entry name" value="ZINC METALLOPROTEINASE AUREOLYSIN"/>
    <property type="match status" value="1"/>
</dbReference>
<dbReference type="CDD" id="cd00320">
    <property type="entry name" value="cpn10"/>
    <property type="match status" value="1"/>
</dbReference>
<dbReference type="InterPro" id="IPR020818">
    <property type="entry name" value="Chaperonin_GroES"/>
</dbReference>
<proteinExistence type="evidence at transcript level"/>
<protein>
    <submittedName>
        <fullName evidence="2">Uncharacterized protein</fullName>
    </submittedName>
</protein>
<evidence type="ECO:0000313" key="3">
    <source>
        <dbReference type="EMBL" id="AQK98905.1"/>
    </source>
</evidence>
<reference evidence="2" key="1">
    <citation type="journal article" date="2009" name="Plant Mol. Biol.">
        <title>Insights into corn genes derived from large-scale cDNA sequencing.</title>
        <authorList>
            <person name="Alexandrov N.N."/>
            <person name="Brover V.V."/>
            <person name="Freidin S."/>
            <person name="Troukhan M.E."/>
            <person name="Tatarinova T.V."/>
            <person name="Zhang H."/>
            <person name="Swaller T.J."/>
            <person name="Lu Y.P."/>
            <person name="Bouck J."/>
            <person name="Flavell R.B."/>
            <person name="Feldmann K.A."/>
        </authorList>
    </citation>
    <scope>NUCLEOTIDE SEQUENCE</scope>
</reference>
<dbReference type="PaxDb" id="4577-GRMZM2G371890_P03"/>
<dbReference type="AlphaFoldDB" id="B6T1H9"/>
<dbReference type="HOGENOM" id="CLU_2174696_0_0_1"/>
<accession>B6T1H9</accession>
<dbReference type="Pfam" id="PF00166">
    <property type="entry name" value="Cpn10"/>
    <property type="match status" value="1"/>
</dbReference>
<sequence>MAKRLLPSLNRVLVEKLVQPKKTAGGILVPETSKQIRLMSFLRLLPQRLPQLIRQVEQDVETVIHVLQPGPIGIVEHKFTDAEILEARATVKRAVDNWRRNWTLERNVSR</sequence>